<sequence length="72" mass="7638">MSRCPFPELCPPCPPVPQDLSSALLGIVGLLFFALDCDGSRDLGCVCASSPKCQPPSRRTNRNAHVTRAPAV</sequence>
<protein>
    <submittedName>
        <fullName evidence="1">Uncharacterized protein</fullName>
    </submittedName>
</protein>
<evidence type="ECO:0000313" key="1">
    <source>
        <dbReference type="EMBL" id="JAH80826.1"/>
    </source>
</evidence>
<name>A0A0E9VRZ6_ANGAN</name>
<dbReference type="AlphaFoldDB" id="A0A0E9VRZ6"/>
<reference evidence="1" key="1">
    <citation type="submission" date="2014-11" db="EMBL/GenBank/DDBJ databases">
        <authorList>
            <person name="Amaro Gonzalez C."/>
        </authorList>
    </citation>
    <scope>NUCLEOTIDE SEQUENCE</scope>
</reference>
<proteinExistence type="predicted"/>
<dbReference type="EMBL" id="GBXM01027751">
    <property type="protein sequence ID" value="JAH80826.1"/>
    <property type="molecule type" value="Transcribed_RNA"/>
</dbReference>
<accession>A0A0E9VRZ6</accession>
<organism evidence="1">
    <name type="scientific">Anguilla anguilla</name>
    <name type="common">European freshwater eel</name>
    <name type="synonym">Muraena anguilla</name>
    <dbReference type="NCBI Taxonomy" id="7936"/>
    <lineage>
        <taxon>Eukaryota</taxon>
        <taxon>Metazoa</taxon>
        <taxon>Chordata</taxon>
        <taxon>Craniata</taxon>
        <taxon>Vertebrata</taxon>
        <taxon>Euteleostomi</taxon>
        <taxon>Actinopterygii</taxon>
        <taxon>Neopterygii</taxon>
        <taxon>Teleostei</taxon>
        <taxon>Anguilliformes</taxon>
        <taxon>Anguillidae</taxon>
        <taxon>Anguilla</taxon>
    </lineage>
</organism>
<reference evidence="1" key="2">
    <citation type="journal article" date="2015" name="Fish Shellfish Immunol.">
        <title>Early steps in the European eel (Anguilla anguilla)-Vibrio vulnificus interaction in the gills: Role of the RtxA13 toxin.</title>
        <authorList>
            <person name="Callol A."/>
            <person name="Pajuelo D."/>
            <person name="Ebbesson L."/>
            <person name="Teles M."/>
            <person name="MacKenzie S."/>
            <person name="Amaro C."/>
        </authorList>
    </citation>
    <scope>NUCLEOTIDE SEQUENCE</scope>
</reference>